<dbReference type="Proteomes" id="UP000635245">
    <property type="component" value="Unassembled WGS sequence"/>
</dbReference>
<proteinExistence type="predicted"/>
<gene>
    <name evidence="2" type="ORF">JHE00_14460</name>
</gene>
<organism evidence="2 3">
    <name type="scientific">Prauserella cavernicola</name>
    <dbReference type="NCBI Taxonomy" id="2800127"/>
    <lineage>
        <taxon>Bacteria</taxon>
        <taxon>Bacillati</taxon>
        <taxon>Actinomycetota</taxon>
        <taxon>Actinomycetes</taxon>
        <taxon>Pseudonocardiales</taxon>
        <taxon>Pseudonocardiaceae</taxon>
        <taxon>Prauserella</taxon>
    </lineage>
</organism>
<accession>A0A934V2E0</accession>
<evidence type="ECO:0000313" key="2">
    <source>
        <dbReference type="EMBL" id="MBK1785531.1"/>
    </source>
</evidence>
<evidence type="ECO:0000313" key="3">
    <source>
        <dbReference type="Proteomes" id="UP000635245"/>
    </source>
</evidence>
<dbReference type="InterPro" id="IPR036278">
    <property type="entry name" value="Sialidase_sf"/>
</dbReference>
<protein>
    <submittedName>
        <fullName evidence="2">DUF4185 domain-containing protein</fullName>
    </submittedName>
</protein>
<dbReference type="AlphaFoldDB" id="A0A934V2E0"/>
<dbReference type="InterPro" id="IPR025442">
    <property type="entry name" value="DUF4185"/>
</dbReference>
<reference evidence="2" key="1">
    <citation type="submission" date="2020-12" db="EMBL/GenBank/DDBJ databases">
        <title>Prauserella sp. ASG 168, a novel actinomycete isolated from cave rock.</title>
        <authorList>
            <person name="Suriyachadkun C."/>
        </authorList>
    </citation>
    <scope>NUCLEOTIDE SEQUENCE</scope>
    <source>
        <strain evidence="2">ASG 168</strain>
    </source>
</reference>
<dbReference type="RefSeq" id="WP_200318573.1">
    <property type="nucleotide sequence ID" value="NZ_JAENJH010000003.1"/>
</dbReference>
<comment type="caution">
    <text evidence="2">The sequence shown here is derived from an EMBL/GenBank/DDBJ whole genome shotgun (WGS) entry which is preliminary data.</text>
</comment>
<keyword evidence="3" id="KW-1185">Reference proteome</keyword>
<feature type="domain" description="DUF4185" evidence="1">
    <location>
        <begin position="18"/>
        <end position="321"/>
    </location>
</feature>
<name>A0A934V2E0_9PSEU</name>
<evidence type="ECO:0000259" key="1">
    <source>
        <dbReference type="Pfam" id="PF13810"/>
    </source>
</evidence>
<dbReference type="SUPFAM" id="SSF50939">
    <property type="entry name" value="Sialidases"/>
    <property type="match status" value="1"/>
</dbReference>
<dbReference type="Pfam" id="PF13810">
    <property type="entry name" value="DUF4185"/>
    <property type="match status" value="1"/>
</dbReference>
<sequence>MFRVTETTRVAKVTGADSDNRTAERFGIVATDLGIMWDGGDGRVFVLFGDTYGEGWCGNGAGPGSADWRRNVLAFSTTSELTSGLPLDGVVERDGGGACQVIASGRGKEVTVIPNGGISVEGTHYVHYMSVRKWGPPGLWRTNHAGVAVSADGGRTWEKPRTARWGNLRGGSRFQLGAFARAGRHVYLFGTTNGRRGDAYLARAQPRDLLHTRAYEYWDGTGWARHERAAAPVFPGPVGEMSVGYHRGLDCWLMMHLDVERKGIVLRAAERLTGPWTHGEVLVSSHEFPAVYGGYLHPWSLEGADLYYLVSQWGPYNVFLMSSRLEPATAERRPA</sequence>
<dbReference type="EMBL" id="JAENJH010000003">
    <property type="protein sequence ID" value="MBK1785531.1"/>
    <property type="molecule type" value="Genomic_DNA"/>
</dbReference>